<dbReference type="OrthoDB" id="3231000at2759"/>
<evidence type="ECO:0000256" key="1">
    <source>
        <dbReference type="ARBA" id="ARBA00004651"/>
    </source>
</evidence>
<proteinExistence type="predicted"/>
<feature type="transmembrane region" description="Helical" evidence="5">
    <location>
        <begin position="460"/>
        <end position="480"/>
    </location>
</feature>
<keyword evidence="3 5" id="KW-1133">Transmembrane helix</keyword>
<feature type="transmembrane region" description="Helical" evidence="5">
    <location>
        <begin position="492"/>
        <end position="513"/>
    </location>
</feature>
<evidence type="ECO:0000256" key="3">
    <source>
        <dbReference type="ARBA" id="ARBA00022989"/>
    </source>
</evidence>
<dbReference type="GO" id="GO:0015087">
    <property type="term" value="F:cobalt ion transmembrane transporter activity"/>
    <property type="evidence" value="ECO:0007669"/>
    <property type="project" value="TreeGrafter"/>
</dbReference>
<dbReference type="InterPro" id="IPR002523">
    <property type="entry name" value="MgTranspt_CorA/ZnTranspt_ZntB"/>
</dbReference>
<dbReference type="EMBL" id="ML736778">
    <property type="protein sequence ID" value="KAE8403261.1"/>
    <property type="molecule type" value="Genomic_DNA"/>
</dbReference>
<evidence type="ECO:0000256" key="2">
    <source>
        <dbReference type="ARBA" id="ARBA00022692"/>
    </source>
</evidence>
<protein>
    <submittedName>
        <fullName evidence="6">Uncharacterized protein</fullName>
    </submittedName>
</protein>
<dbReference type="GO" id="GO:0050897">
    <property type="term" value="F:cobalt ion binding"/>
    <property type="evidence" value="ECO:0007669"/>
    <property type="project" value="TreeGrafter"/>
</dbReference>
<dbReference type="RefSeq" id="XP_031940580.1">
    <property type="nucleotide sequence ID" value="XM_032082194.1"/>
</dbReference>
<dbReference type="Proteomes" id="UP000325579">
    <property type="component" value="Unassembled WGS sequence"/>
</dbReference>
<gene>
    <name evidence="6" type="ORF">BDV37DRAFT_250625</name>
</gene>
<keyword evidence="7" id="KW-1185">Reference proteome</keyword>
<keyword evidence="4 5" id="KW-0472">Membrane</keyword>
<dbReference type="PANTHER" id="PTHR46494">
    <property type="entry name" value="CORA FAMILY METAL ION TRANSPORTER (EUROFUNG)"/>
    <property type="match status" value="1"/>
</dbReference>
<reference evidence="6 7" key="1">
    <citation type="submission" date="2019-04" db="EMBL/GenBank/DDBJ databases">
        <authorList>
            <consortium name="DOE Joint Genome Institute"/>
            <person name="Mondo S."/>
            <person name="Kjaerbolling I."/>
            <person name="Vesth T."/>
            <person name="Frisvad J.C."/>
            <person name="Nybo J.L."/>
            <person name="Theobald S."/>
            <person name="Kildgaard S."/>
            <person name="Isbrandt T."/>
            <person name="Kuo A."/>
            <person name="Sato A."/>
            <person name="Lyhne E.K."/>
            <person name="Kogle M.E."/>
            <person name="Wiebenga A."/>
            <person name="Kun R.S."/>
            <person name="Lubbers R.J."/>
            <person name="Makela M.R."/>
            <person name="Barry K."/>
            <person name="Chovatia M."/>
            <person name="Clum A."/>
            <person name="Daum C."/>
            <person name="Haridas S."/>
            <person name="He G."/>
            <person name="LaButti K."/>
            <person name="Lipzen A."/>
            <person name="Riley R."/>
            <person name="Salamov A."/>
            <person name="Simmons B.A."/>
            <person name="Magnuson J.K."/>
            <person name="Henrissat B."/>
            <person name="Mortensen U.H."/>
            <person name="Larsen T.O."/>
            <person name="Devries R.P."/>
            <person name="Grigoriev I.V."/>
            <person name="Machida M."/>
            <person name="Baker S.E."/>
            <person name="Andersen M.R."/>
            <person name="Cantor M.N."/>
            <person name="Hua S.X."/>
        </authorList>
    </citation>
    <scope>NUCLEOTIDE SEQUENCE [LARGE SCALE GENOMIC DNA]</scope>
    <source>
        <strain evidence="6 7">CBS 119388</strain>
    </source>
</reference>
<dbReference type="InterPro" id="IPR045863">
    <property type="entry name" value="CorA_TM1_TM2"/>
</dbReference>
<evidence type="ECO:0000256" key="5">
    <source>
        <dbReference type="SAM" id="Phobius"/>
    </source>
</evidence>
<dbReference type="AlphaFoldDB" id="A0A5N7DA45"/>
<dbReference type="Gene3D" id="1.20.58.340">
    <property type="entry name" value="Magnesium transport protein CorA, transmembrane region"/>
    <property type="match status" value="1"/>
</dbReference>
<accession>A0A5N7DA45</accession>
<dbReference type="GeneID" id="43666885"/>
<dbReference type="PANTHER" id="PTHR46494:SF1">
    <property type="entry name" value="CORA FAMILY METAL ION TRANSPORTER (EUROFUNG)"/>
    <property type="match status" value="1"/>
</dbReference>
<evidence type="ECO:0000313" key="7">
    <source>
        <dbReference type="Proteomes" id="UP000325579"/>
    </source>
</evidence>
<comment type="subcellular location">
    <subcellularLocation>
        <location evidence="1">Cell membrane</location>
        <topology evidence="1">Multi-pass membrane protein</topology>
    </subcellularLocation>
</comment>
<dbReference type="SUPFAM" id="SSF144083">
    <property type="entry name" value="Magnesium transport protein CorA, transmembrane region"/>
    <property type="match status" value="1"/>
</dbReference>
<dbReference type="Pfam" id="PF01544">
    <property type="entry name" value="CorA"/>
    <property type="match status" value="1"/>
</dbReference>
<evidence type="ECO:0000256" key="4">
    <source>
        <dbReference type="ARBA" id="ARBA00023136"/>
    </source>
</evidence>
<sequence length="528" mass="60244">MLKTPQDKTEITPTHWPTMTANANANNARGPYIAQIHSKLQSRPYLGQLCNILQQEDNGVTRFALVTLSRGATPQIHESTELKQAKKIIEQKHKEPVARFRVCVVENISPAFIELLGSAWELSEEFFVDHAVGCRGDLSRVPFNLASIRERAPFLCVDGVLSYSAADVEAAYGDEAKPIPKYLYRVRKHYFRRDFRIRSDGKGFQLDTRISYYVKKLRDNDWIAVCLIDPPIISSKASDLQGVIRFPPASLWQNSLHSAPRDIRCEDGLYEVMTQFLRGEGAGYYERCLVTPFTPAAFLFLYTALTWQEMCNRLRVTIKRLSFAEIRAHPSMELGERLHEMRENLFYMKQSLTQALQALRRHGEYDGGHVPLKQEDSRRKSLREETTVQFRDMSRSFQVLLEDVIQLENMVLHSFDVLMSSIVVQETQMSHKNSELGIQHSKLGIEQSKMGLEQATSVKILTQLAFLYIPLTFVSGVFGMNLQELNGSGQHIWVFFVACVIAAMLTFTVLVIFRTRVRSSKGVQPLDV</sequence>
<keyword evidence="2 5" id="KW-0812">Transmembrane</keyword>
<dbReference type="GO" id="GO:0015095">
    <property type="term" value="F:magnesium ion transmembrane transporter activity"/>
    <property type="evidence" value="ECO:0007669"/>
    <property type="project" value="TreeGrafter"/>
</dbReference>
<dbReference type="GO" id="GO:0000287">
    <property type="term" value="F:magnesium ion binding"/>
    <property type="evidence" value="ECO:0007669"/>
    <property type="project" value="TreeGrafter"/>
</dbReference>
<name>A0A5N7DA45_9EURO</name>
<dbReference type="GO" id="GO:0005886">
    <property type="term" value="C:plasma membrane"/>
    <property type="evidence" value="ECO:0007669"/>
    <property type="project" value="UniProtKB-SubCell"/>
</dbReference>
<organism evidence="6 7">
    <name type="scientific">Aspergillus pseudonomiae</name>
    <dbReference type="NCBI Taxonomy" id="1506151"/>
    <lineage>
        <taxon>Eukaryota</taxon>
        <taxon>Fungi</taxon>
        <taxon>Dikarya</taxon>
        <taxon>Ascomycota</taxon>
        <taxon>Pezizomycotina</taxon>
        <taxon>Eurotiomycetes</taxon>
        <taxon>Eurotiomycetidae</taxon>
        <taxon>Eurotiales</taxon>
        <taxon>Aspergillaceae</taxon>
        <taxon>Aspergillus</taxon>
        <taxon>Aspergillus subgen. Circumdati</taxon>
    </lineage>
</organism>
<evidence type="ECO:0000313" key="6">
    <source>
        <dbReference type="EMBL" id="KAE8403261.1"/>
    </source>
</evidence>